<evidence type="ECO:0000259" key="1">
    <source>
        <dbReference type="Pfam" id="PF12728"/>
    </source>
</evidence>
<dbReference type="GO" id="GO:0003677">
    <property type="term" value="F:DNA binding"/>
    <property type="evidence" value="ECO:0007669"/>
    <property type="project" value="UniProtKB-KW"/>
</dbReference>
<organism evidence="2 3">
    <name type="scientific">Pseudomonas frederiksbergensis</name>
    <dbReference type="NCBI Taxonomy" id="104087"/>
    <lineage>
        <taxon>Bacteria</taxon>
        <taxon>Pseudomonadati</taxon>
        <taxon>Pseudomonadota</taxon>
        <taxon>Gammaproteobacteria</taxon>
        <taxon>Pseudomonadales</taxon>
        <taxon>Pseudomonadaceae</taxon>
        <taxon>Pseudomonas</taxon>
    </lineage>
</organism>
<evidence type="ECO:0000313" key="3">
    <source>
        <dbReference type="Proteomes" id="UP000285349"/>
    </source>
</evidence>
<dbReference type="InterPro" id="IPR009061">
    <property type="entry name" value="DNA-bd_dom_put_sf"/>
</dbReference>
<dbReference type="EMBL" id="MOBQ01000019">
    <property type="protein sequence ID" value="RON45146.1"/>
    <property type="molecule type" value="Genomic_DNA"/>
</dbReference>
<dbReference type="Pfam" id="PF12728">
    <property type="entry name" value="HTH_17"/>
    <property type="match status" value="1"/>
</dbReference>
<accession>A0A423K2K3</accession>
<dbReference type="SUPFAM" id="SSF46955">
    <property type="entry name" value="Putative DNA-binding domain"/>
    <property type="match status" value="1"/>
</dbReference>
<dbReference type="InterPro" id="IPR041657">
    <property type="entry name" value="HTH_17"/>
</dbReference>
<comment type="caution">
    <text evidence="2">The sequence shown here is derived from an EMBL/GenBank/DDBJ whole genome shotgun (WGS) entry which is preliminary data.</text>
</comment>
<sequence length="76" mass="8297">MLAALGCNPLNPPVQVDDKQAADALGVKPNTLAVWRSTGRYNLPFLKVGRLVKYRVSDLAEFLASRTTSHTGEERA</sequence>
<feature type="domain" description="Helix-turn-helix" evidence="1">
    <location>
        <begin position="19"/>
        <end position="66"/>
    </location>
</feature>
<protein>
    <submittedName>
        <fullName evidence="2">DNA-binding protein</fullName>
    </submittedName>
</protein>
<proteinExistence type="predicted"/>
<keyword evidence="2" id="KW-0238">DNA-binding</keyword>
<dbReference type="Gene3D" id="1.10.10.10">
    <property type="entry name" value="Winged helix-like DNA-binding domain superfamily/Winged helix DNA-binding domain"/>
    <property type="match status" value="1"/>
</dbReference>
<reference evidence="2 3" key="1">
    <citation type="submission" date="2016-10" db="EMBL/GenBank/DDBJ databases">
        <title>Comparative genome analysis of multiple Pseudomonas spp. focuses on biocontrol and plant growth promoting traits.</title>
        <authorList>
            <person name="Tao X.-Y."/>
            <person name="Taylor C.G."/>
        </authorList>
    </citation>
    <scope>NUCLEOTIDE SEQUENCE [LARGE SCALE GENOMIC DNA]</scope>
    <source>
        <strain evidence="2 3">37A10</strain>
    </source>
</reference>
<name>A0A423K2K3_9PSED</name>
<gene>
    <name evidence="2" type="ORF">BK666_16890</name>
</gene>
<evidence type="ECO:0000313" key="2">
    <source>
        <dbReference type="EMBL" id="RON45146.1"/>
    </source>
</evidence>
<dbReference type="Proteomes" id="UP000285349">
    <property type="component" value="Unassembled WGS sequence"/>
</dbReference>
<dbReference type="AlphaFoldDB" id="A0A423K2K3"/>
<dbReference type="InterPro" id="IPR036388">
    <property type="entry name" value="WH-like_DNA-bd_sf"/>
</dbReference>